<dbReference type="GO" id="GO:0008839">
    <property type="term" value="F:4-hydroxy-tetrahydrodipicolinate reductase"/>
    <property type="evidence" value="ECO:0007669"/>
    <property type="project" value="UniProtKB-EC"/>
</dbReference>
<evidence type="ECO:0000256" key="1">
    <source>
        <dbReference type="ARBA" id="ARBA00006642"/>
    </source>
</evidence>
<keyword evidence="17" id="KW-1185">Reference proteome</keyword>
<comment type="caution">
    <text evidence="13">Lacks conserved residue(s) required for the propagation of feature annotation.</text>
</comment>
<dbReference type="CDD" id="cd02274">
    <property type="entry name" value="DHDPR_N"/>
    <property type="match status" value="1"/>
</dbReference>
<feature type="binding site" evidence="13">
    <location>
        <position position="58"/>
    </location>
    <ligand>
        <name>NAD(+)</name>
        <dbReference type="ChEBI" id="CHEBI:57540"/>
    </ligand>
</feature>
<dbReference type="RefSeq" id="WP_382397249.1">
    <property type="nucleotide sequence ID" value="NZ_JBHTNH010000002.1"/>
</dbReference>
<dbReference type="NCBIfam" id="TIGR00036">
    <property type="entry name" value="dapB"/>
    <property type="match status" value="1"/>
</dbReference>
<evidence type="ECO:0000256" key="11">
    <source>
        <dbReference type="ARBA" id="ARBA00049080"/>
    </source>
</evidence>
<dbReference type="PIRSF" id="PIRSF000161">
    <property type="entry name" value="DHPR"/>
    <property type="match status" value="1"/>
</dbReference>
<comment type="caution">
    <text evidence="16">The sequence shown here is derived from an EMBL/GenBank/DDBJ whole genome shotgun (WGS) entry which is preliminary data.</text>
</comment>
<gene>
    <name evidence="13 16" type="primary">dapB</name>
    <name evidence="16" type="ORF">ACFQ4A_02475</name>
</gene>
<evidence type="ECO:0000256" key="6">
    <source>
        <dbReference type="ARBA" id="ARBA00023002"/>
    </source>
</evidence>
<evidence type="ECO:0000256" key="13">
    <source>
        <dbReference type="HAMAP-Rule" id="MF_00102"/>
    </source>
</evidence>
<name>A0ABW3ZQT9_9BACI</name>
<dbReference type="Gene3D" id="3.40.50.720">
    <property type="entry name" value="NAD(P)-binding Rossmann-like Domain"/>
    <property type="match status" value="1"/>
</dbReference>
<comment type="similarity">
    <text evidence="1 13">Belongs to the DapB family.</text>
</comment>
<evidence type="ECO:0000256" key="3">
    <source>
        <dbReference type="ARBA" id="ARBA00022605"/>
    </source>
</evidence>
<evidence type="ECO:0000256" key="10">
    <source>
        <dbReference type="ARBA" id="ARBA00038983"/>
    </source>
</evidence>
<feature type="binding site" evidence="13">
    <location>
        <position position="155"/>
    </location>
    <ligand>
        <name>(S)-2,3,4,5-tetrahydrodipicolinate</name>
        <dbReference type="ChEBI" id="CHEBI:16845"/>
    </ligand>
</feature>
<proteinExistence type="inferred from homology"/>
<dbReference type="Proteomes" id="UP001597178">
    <property type="component" value="Unassembled WGS sequence"/>
</dbReference>
<dbReference type="SUPFAM" id="SSF51735">
    <property type="entry name" value="NAD(P)-binding Rossmann-fold domains"/>
    <property type="match status" value="1"/>
</dbReference>
<keyword evidence="5 13" id="KW-0220">Diaminopimelate biosynthesis</keyword>
<comment type="caution">
    <text evidence="13">Was originally thought to be a dihydrodipicolinate reductase (DHDPR), catalyzing the conversion of dihydrodipicolinate to tetrahydrodipicolinate. However, it was shown in E.coli that the substrate of the enzymatic reaction is not dihydrodipicolinate (DHDP) but in fact (2S,4S)-4-hydroxy-2,3,4,5-tetrahydrodipicolinic acid (HTPA), the product released by the DapA-catalyzed reaction.</text>
</comment>
<keyword evidence="6 13" id="KW-0560">Oxidoreductase</keyword>
<evidence type="ECO:0000313" key="16">
    <source>
        <dbReference type="EMBL" id="MFD1360543.1"/>
    </source>
</evidence>
<protein>
    <recommendedName>
        <fullName evidence="10 13">4-hydroxy-tetrahydrodipicolinate reductase</fullName>
        <shortName evidence="13">HTPA reductase</shortName>
        <ecNumber evidence="10 13">1.17.1.8</ecNumber>
    </recommendedName>
</protein>
<dbReference type="InterPro" id="IPR023940">
    <property type="entry name" value="DHDPR_bac"/>
</dbReference>
<dbReference type="PANTHER" id="PTHR20836:SF0">
    <property type="entry name" value="4-HYDROXY-TETRAHYDRODIPICOLINATE REDUCTASE 1, CHLOROPLASTIC-RELATED"/>
    <property type="match status" value="1"/>
</dbReference>
<organism evidence="16 17">
    <name type="scientific">Lentibacillus salinarum</name>
    <dbReference type="NCBI Taxonomy" id="446820"/>
    <lineage>
        <taxon>Bacteria</taxon>
        <taxon>Bacillati</taxon>
        <taxon>Bacillota</taxon>
        <taxon>Bacilli</taxon>
        <taxon>Bacillales</taxon>
        <taxon>Bacillaceae</taxon>
        <taxon>Lentibacillus</taxon>
    </lineage>
</organism>
<feature type="binding site" evidence="13">
    <location>
        <begin position="164"/>
        <end position="165"/>
    </location>
    <ligand>
        <name>(S)-2,3,4,5-tetrahydrodipicolinate</name>
        <dbReference type="ChEBI" id="CHEBI:16845"/>
    </ligand>
</feature>
<evidence type="ECO:0000256" key="12">
    <source>
        <dbReference type="ARBA" id="ARBA00049396"/>
    </source>
</evidence>
<dbReference type="HAMAP" id="MF_00102">
    <property type="entry name" value="DapB"/>
    <property type="match status" value="1"/>
</dbReference>
<feature type="active site" description="Proton donor/acceptor" evidence="13">
    <location>
        <position position="154"/>
    </location>
</feature>
<feature type="domain" description="Dihydrodipicolinate reductase C-terminal" evidence="15">
    <location>
        <begin position="130"/>
        <end position="264"/>
    </location>
</feature>
<comment type="subcellular location">
    <subcellularLocation>
        <location evidence="13">Cytoplasm</location>
    </subcellularLocation>
</comment>
<keyword evidence="2 13" id="KW-0963">Cytoplasm</keyword>
<feature type="binding site" evidence="13">
    <location>
        <begin position="124"/>
        <end position="127"/>
    </location>
    <ligand>
        <name>NAD(+)</name>
        <dbReference type="ChEBI" id="CHEBI:57540"/>
    </ligand>
</feature>
<evidence type="ECO:0000313" key="17">
    <source>
        <dbReference type="Proteomes" id="UP001597178"/>
    </source>
</evidence>
<comment type="function">
    <text evidence="13">Catalyzes the conversion of 4-hydroxy-tetrahydrodipicolinate (HTPA) to tetrahydrodipicolinate.</text>
</comment>
<comment type="catalytic activity">
    <reaction evidence="11 13">
        <text>(S)-2,3,4,5-tetrahydrodipicolinate + NADP(+) + H2O = (2S,4S)-4-hydroxy-2,3,4,5-tetrahydrodipicolinate + NADPH + H(+)</text>
        <dbReference type="Rhea" id="RHEA:35331"/>
        <dbReference type="ChEBI" id="CHEBI:15377"/>
        <dbReference type="ChEBI" id="CHEBI:15378"/>
        <dbReference type="ChEBI" id="CHEBI:16845"/>
        <dbReference type="ChEBI" id="CHEBI:57783"/>
        <dbReference type="ChEBI" id="CHEBI:58349"/>
        <dbReference type="ChEBI" id="CHEBI:67139"/>
        <dbReference type="EC" id="1.17.1.8"/>
    </reaction>
</comment>
<dbReference type="Pfam" id="PF01113">
    <property type="entry name" value="DapB_N"/>
    <property type="match status" value="1"/>
</dbReference>
<evidence type="ECO:0000256" key="9">
    <source>
        <dbReference type="ARBA" id="ARBA00037922"/>
    </source>
</evidence>
<evidence type="ECO:0000256" key="7">
    <source>
        <dbReference type="ARBA" id="ARBA00023027"/>
    </source>
</evidence>
<evidence type="ECO:0000259" key="15">
    <source>
        <dbReference type="Pfam" id="PF05173"/>
    </source>
</evidence>
<comment type="catalytic activity">
    <reaction evidence="12 13">
        <text>(S)-2,3,4,5-tetrahydrodipicolinate + NAD(+) + H2O = (2S,4S)-4-hydroxy-2,3,4,5-tetrahydrodipicolinate + NADH + H(+)</text>
        <dbReference type="Rhea" id="RHEA:35323"/>
        <dbReference type="ChEBI" id="CHEBI:15377"/>
        <dbReference type="ChEBI" id="CHEBI:15378"/>
        <dbReference type="ChEBI" id="CHEBI:16845"/>
        <dbReference type="ChEBI" id="CHEBI:57540"/>
        <dbReference type="ChEBI" id="CHEBI:57945"/>
        <dbReference type="ChEBI" id="CHEBI:67139"/>
        <dbReference type="EC" id="1.17.1.8"/>
    </reaction>
</comment>
<comment type="pathway">
    <text evidence="9 13">Amino-acid biosynthesis; L-lysine biosynthesis via DAP pathway; (S)-tetrahydrodipicolinate from L-aspartate: step 4/4.</text>
</comment>
<evidence type="ECO:0000256" key="5">
    <source>
        <dbReference type="ARBA" id="ARBA00022915"/>
    </source>
</evidence>
<evidence type="ECO:0000256" key="4">
    <source>
        <dbReference type="ARBA" id="ARBA00022857"/>
    </source>
</evidence>
<keyword evidence="3 13" id="KW-0028">Amino-acid biosynthesis</keyword>
<feature type="active site" description="Proton donor" evidence="13">
    <location>
        <position position="158"/>
    </location>
</feature>
<evidence type="ECO:0000259" key="14">
    <source>
        <dbReference type="Pfam" id="PF01113"/>
    </source>
</evidence>
<feature type="domain" description="Dihydrodipicolinate reductase N-terminal" evidence="14">
    <location>
        <begin position="3"/>
        <end position="127"/>
    </location>
</feature>
<dbReference type="EC" id="1.17.1.8" evidence="10 13"/>
<dbReference type="InterPro" id="IPR022663">
    <property type="entry name" value="DapB_C"/>
</dbReference>
<dbReference type="PROSITE" id="PS01298">
    <property type="entry name" value="DAPB"/>
    <property type="match status" value="1"/>
</dbReference>
<evidence type="ECO:0000256" key="8">
    <source>
        <dbReference type="ARBA" id="ARBA00023154"/>
    </source>
</evidence>
<dbReference type="Pfam" id="PF05173">
    <property type="entry name" value="DapB_C"/>
    <property type="match status" value="1"/>
</dbReference>
<comment type="subunit">
    <text evidence="13">Homotetramer.</text>
</comment>
<dbReference type="Gene3D" id="3.30.360.10">
    <property type="entry name" value="Dihydrodipicolinate Reductase, domain 2"/>
    <property type="match status" value="1"/>
</dbReference>
<dbReference type="InterPro" id="IPR000846">
    <property type="entry name" value="DapB_N"/>
</dbReference>
<dbReference type="EMBL" id="JBHTNH010000002">
    <property type="protein sequence ID" value="MFD1360543.1"/>
    <property type="molecule type" value="Genomic_DNA"/>
</dbReference>
<evidence type="ECO:0000256" key="2">
    <source>
        <dbReference type="ARBA" id="ARBA00022490"/>
    </source>
</evidence>
<dbReference type="PANTHER" id="PTHR20836">
    <property type="entry name" value="DIHYDRODIPICOLINATE REDUCTASE"/>
    <property type="match status" value="1"/>
</dbReference>
<dbReference type="InterPro" id="IPR022664">
    <property type="entry name" value="DapB_N_CS"/>
</dbReference>
<keyword evidence="8 13" id="KW-0457">Lysine biosynthesis</keyword>
<feature type="binding site" evidence="13">
    <location>
        <begin position="9"/>
        <end position="14"/>
    </location>
    <ligand>
        <name>NAD(+)</name>
        <dbReference type="ChEBI" id="CHEBI:57540"/>
    </ligand>
</feature>
<feature type="binding site" evidence="13">
    <location>
        <begin position="98"/>
        <end position="100"/>
    </location>
    <ligand>
        <name>NAD(+)</name>
        <dbReference type="ChEBI" id="CHEBI:57540"/>
    </ligand>
</feature>
<keyword evidence="7 13" id="KW-0520">NAD</keyword>
<sequence>MPINIIIAGPRGKMGSEAVQMVSNEESFTLVACIDRKNGGKALKDLEPFPGLDVPIFEDPEQCFQTVDADVFIDLTVPDVGFEHTKLALLYDIHPVVGTSGFSSEQVAALEDLSVTHGTGCIIAPNFAVGAVLMMQFAKTAAKYLPDVEIIEKHHDQKLDAPSGTAVKTANMIQETRENKQQGHPDEKEILDGARGAQIEGVHIHSVRLPGLVAHQEVLFGGPGQTLTIKHDSYNRASFMEGVKLSVHKVMGLNKLVYGLENILE</sequence>
<reference evidence="17" key="1">
    <citation type="journal article" date="2019" name="Int. J. Syst. Evol. Microbiol.">
        <title>The Global Catalogue of Microorganisms (GCM) 10K type strain sequencing project: providing services to taxonomists for standard genome sequencing and annotation.</title>
        <authorList>
            <consortium name="The Broad Institute Genomics Platform"/>
            <consortium name="The Broad Institute Genome Sequencing Center for Infectious Disease"/>
            <person name="Wu L."/>
            <person name="Ma J."/>
        </authorList>
    </citation>
    <scope>NUCLEOTIDE SEQUENCE [LARGE SCALE GENOMIC DNA]</scope>
    <source>
        <strain evidence="17">CCUG 54822</strain>
    </source>
</reference>
<accession>A0ABW3ZQT9</accession>
<dbReference type="InterPro" id="IPR036291">
    <property type="entry name" value="NAD(P)-bd_dom_sf"/>
</dbReference>
<dbReference type="SUPFAM" id="SSF55347">
    <property type="entry name" value="Glyceraldehyde-3-phosphate dehydrogenase-like, C-terminal domain"/>
    <property type="match status" value="1"/>
</dbReference>
<keyword evidence="4 13" id="KW-0521">NADP</keyword>